<dbReference type="InterPro" id="IPR001031">
    <property type="entry name" value="Thioesterase"/>
</dbReference>
<dbReference type="Pfam" id="PF00975">
    <property type="entry name" value="Thioesterase"/>
    <property type="match status" value="1"/>
</dbReference>
<name>A0ABX6B5Z1_9ACTN</name>
<evidence type="ECO:0000313" key="5">
    <source>
        <dbReference type="Proteomes" id="UP000326041"/>
    </source>
</evidence>
<comment type="similarity">
    <text evidence="1">Belongs to the thioesterase family.</text>
</comment>
<evidence type="ECO:0000259" key="3">
    <source>
        <dbReference type="Pfam" id="PF00975"/>
    </source>
</evidence>
<dbReference type="InterPro" id="IPR012223">
    <property type="entry name" value="TEII"/>
</dbReference>
<evidence type="ECO:0000256" key="1">
    <source>
        <dbReference type="ARBA" id="ARBA00007169"/>
    </source>
</evidence>
<proteinExistence type="inferred from homology"/>
<feature type="compositionally biased region" description="Low complexity" evidence="2">
    <location>
        <begin position="78"/>
        <end position="89"/>
    </location>
</feature>
<sequence>MPPPAPSTRGRGTGGPAAVGADRAHGRPRGPPRRTRSGWFPPDGARSRPGTGHLTAGPREAVPRRPASGRRTVGDVHTGPAGRTGPAAGRKGRGTPMEGKDPWIRPLRGAVAPRARVLFFPHAGGAASFYAPFARRFPEGYDVLAVQYPGRQERFGEPFVTTLEGLADRLLPSLRRWAADPVPLVLVGHSMGASVAFESVLRLGRDRLTARCRLVVSGRTAPSVPREFPVLDSDREILDHLAGLGGTDPAIVRSPELMDLFLPLLHNDYRAVTRYRPVPDAVVDTPVLCLTGDRDPQVAPEGAAAWKNHTTAGFRLETLPGDHFFLTDDPDTVVRLVAECAGADGR</sequence>
<dbReference type="Proteomes" id="UP000326041">
    <property type="component" value="Chromosome"/>
</dbReference>
<dbReference type="PANTHER" id="PTHR11487">
    <property type="entry name" value="THIOESTERASE"/>
    <property type="match status" value="1"/>
</dbReference>
<evidence type="ECO:0000256" key="2">
    <source>
        <dbReference type="SAM" id="MobiDB-lite"/>
    </source>
</evidence>
<accession>A0ABX6B5Z1</accession>
<organism evidence="4 5">
    <name type="scientific">Streptomyces prasinus</name>
    <dbReference type="NCBI Taxonomy" id="67345"/>
    <lineage>
        <taxon>Bacteria</taxon>
        <taxon>Bacillati</taxon>
        <taxon>Actinomycetota</taxon>
        <taxon>Actinomycetes</taxon>
        <taxon>Kitasatosporales</taxon>
        <taxon>Streptomycetaceae</taxon>
        <taxon>Streptomyces</taxon>
    </lineage>
</organism>
<feature type="compositionally biased region" description="Basic residues" evidence="2">
    <location>
        <begin position="26"/>
        <end position="36"/>
    </location>
</feature>
<dbReference type="SUPFAM" id="SSF53474">
    <property type="entry name" value="alpha/beta-Hydrolases"/>
    <property type="match status" value="1"/>
</dbReference>
<feature type="region of interest" description="Disordered" evidence="2">
    <location>
        <begin position="1"/>
        <end position="104"/>
    </location>
</feature>
<feature type="domain" description="Thioesterase" evidence="3">
    <location>
        <begin position="116"/>
        <end position="337"/>
    </location>
</feature>
<keyword evidence="5" id="KW-1185">Reference proteome</keyword>
<reference evidence="4 5" key="1">
    <citation type="submission" date="2017-09" db="EMBL/GenBank/DDBJ databases">
        <authorList>
            <person name="Lee N."/>
            <person name="Cho B.-K."/>
        </authorList>
    </citation>
    <scope>NUCLEOTIDE SEQUENCE [LARGE SCALE GENOMIC DNA]</scope>
    <source>
        <strain evidence="4 5">ATCC 13879</strain>
    </source>
</reference>
<evidence type="ECO:0000313" key="4">
    <source>
        <dbReference type="EMBL" id="QEV09531.1"/>
    </source>
</evidence>
<dbReference type="PANTHER" id="PTHR11487:SF0">
    <property type="entry name" value="S-ACYL FATTY ACID SYNTHASE THIOESTERASE, MEDIUM CHAIN"/>
    <property type="match status" value="1"/>
</dbReference>
<protein>
    <submittedName>
        <fullName evidence="4">Thioesterase</fullName>
    </submittedName>
</protein>
<dbReference type="Gene3D" id="3.40.50.1820">
    <property type="entry name" value="alpha/beta hydrolase"/>
    <property type="match status" value="1"/>
</dbReference>
<dbReference type="EMBL" id="CP023697">
    <property type="protein sequence ID" value="QEV09531.1"/>
    <property type="molecule type" value="Genomic_DNA"/>
</dbReference>
<gene>
    <name evidence="4" type="ORF">CP972_31530</name>
</gene>
<dbReference type="InterPro" id="IPR029058">
    <property type="entry name" value="AB_hydrolase_fold"/>
</dbReference>